<proteinExistence type="predicted"/>
<dbReference type="Pfam" id="PF01796">
    <property type="entry name" value="OB_ChsH2_C"/>
    <property type="match status" value="1"/>
</dbReference>
<dbReference type="InterPro" id="IPR012340">
    <property type="entry name" value="NA-bd_OB-fold"/>
</dbReference>
<gene>
    <name evidence="2" type="ORF">J2S59_000575</name>
</gene>
<organism evidence="2 3">
    <name type="scientific">Nocardioides massiliensis</name>
    <dbReference type="NCBI Taxonomy" id="1325935"/>
    <lineage>
        <taxon>Bacteria</taxon>
        <taxon>Bacillati</taxon>
        <taxon>Actinomycetota</taxon>
        <taxon>Actinomycetes</taxon>
        <taxon>Propionibacteriales</taxon>
        <taxon>Nocardioidaceae</taxon>
        <taxon>Nocardioides</taxon>
    </lineage>
</organism>
<keyword evidence="3" id="KW-1185">Reference proteome</keyword>
<reference evidence="2 3" key="1">
    <citation type="submission" date="2023-07" db="EMBL/GenBank/DDBJ databases">
        <title>Sequencing the genomes of 1000 actinobacteria strains.</title>
        <authorList>
            <person name="Klenk H.-P."/>
        </authorList>
    </citation>
    <scope>NUCLEOTIDE SEQUENCE [LARGE SCALE GENOMIC DNA]</scope>
    <source>
        <strain evidence="2 3">GD13</strain>
    </source>
</reference>
<evidence type="ECO:0000313" key="3">
    <source>
        <dbReference type="Proteomes" id="UP001240447"/>
    </source>
</evidence>
<protein>
    <submittedName>
        <fullName evidence="2">OB-fold protein</fullName>
    </submittedName>
</protein>
<comment type="caution">
    <text evidence="2">The sequence shown here is derived from an EMBL/GenBank/DDBJ whole genome shotgun (WGS) entry which is preliminary data.</text>
</comment>
<evidence type="ECO:0000313" key="2">
    <source>
        <dbReference type="EMBL" id="MDP9820766.1"/>
    </source>
</evidence>
<name>A0ABT9NK19_9ACTN</name>
<dbReference type="Proteomes" id="UP001240447">
    <property type="component" value="Unassembled WGS sequence"/>
</dbReference>
<dbReference type="SUPFAM" id="SSF50249">
    <property type="entry name" value="Nucleic acid-binding proteins"/>
    <property type="match status" value="1"/>
</dbReference>
<evidence type="ECO:0000259" key="1">
    <source>
        <dbReference type="Pfam" id="PF01796"/>
    </source>
</evidence>
<sequence length="84" mass="9441">MAVSGRGTVFSFTINRQPFLPSLPPPYVVAIVELDEQEGLQLTTRVVNCEPEEVHIGQRVTVVFEQHGDIYLPFFEPLKGGENR</sequence>
<dbReference type="EMBL" id="JAUSQM010000001">
    <property type="protein sequence ID" value="MDP9820766.1"/>
    <property type="molecule type" value="Genomic_DNA"/>
</dbReference>
<accession>A0ABT9NK19</accession>
<dbReference type="InterPro" id="IPR002878">
    <property type="entry name" value="ChsH2_C"/>
</dbReference>
<feature type="domain" description="ChsH2 C-terminal OB-fold" evidence="1">
    <location>
        <begin position="2"/>
        <end position="65"/>
    </location>
</feature>
<dbReference type="RefSeq" id="WP_306824786.1">
    <property type="nucleotide sequence ID" value="NZ_JAUSQM010000001.1"/>
</dbReference>